<sequence>MPMSLPIPQAPLIRRSVIHPLRSVSSLAAQPAAASQPFIRRRGPLLNPIPPPVQHEPLVRQPTADMLMAQSCGRIHELPPKELARVAKLAVKRGNFDKEVWEAISARALRTADQFDAPDVALLLRAYSYRRLLDFNLFTKLANRLMALLDEDPHLELSAMDLTRIIYSAGIFQFADSRLFHRLVPKIYERRTDFRPKDLADIAHAFAKTHVVNHDLFYFVAHALPPYFRDLTPPKLANVCTAFAGLSLYERSFFDALTRHVQGRLRQFGAVELKNFFVGLAQIHKQLACSRRGEVRDDRQLIDGIIRGFRSIMGPLSFKSYLQILRGLMMLNHFDAKFLHHHLIPALSSRRHRQRADDITFYDFALLLSLLARLPRSSWTAGAAQLAQDVVSDLPRKIRFDRDAIVMTIGALRKLDIYDTEVFSKCEGLILKNRKAFMRGLRYDRLTVLQAAYEAIAQRDAPPPDSPDMTPDDNPWRDIHRFLTWNLDGRQPRKAAHLHQVPHPEQQPQGASSASPLRTGEVFVHTYSAEEGFQTRTVDLLHSGGEAEHDLQHMFGRRDGEGGGKTGSVYFPEIELMDLSAEEGRDSGSGSDEIKGEGEGEGEGADEAAIEEELVEQEETTEQKRDTERDSTS</sequence>
<dbReference type="EMBL" id="CDMY01000261">
    <property type="protein sequence ID" value="CEL98016.1"/>
    <property type="molecule type" value="Genomic_DNA"/>
</dbReference>
<evidence type="ECO:0000256" key="1">
    <source>
        <dbReference type="SAM" id="MobiDB-lite"/>
    </source>
</evidence>
<dbReference type="AlphaFoldDB" id="A0A0G4ELG4"/>
<evidence type="ECO:0000313" key="4">
    <source>
        <dbReference type="Proteomes" id="UP000041254"/>
    </source>
</evidence>
<dbReference type="VEuPathDB" id="CryptoDB:Vbra_7793"/>
<feature type="compositionally biased region" description="Polar residues" evidence="1">
    <location>
        <begin position="506"/>
        <end position="516"/>
    </location>
</feature>
<evidence type="ECO:0000259" key="2">
    <source>
        <dbReference type="Pfam" id="PF26188"/>
    </source>
</evidence>
<dbReference type="InterPro" id="IPR058917">
    <property type="entry name" value="RESC6_dom"/>
</dbReference>
<feature type="compositionally biased region" description="Basic and acidic residues" evidence="1">
    <location>
        <begin position="621"/>
        <end position="633"/>
    </location>
</feature>
<reference evidence="3 4" key="1">
    <citation type="submission" date="2014-11" db="EMBL/GenBank/DDBJ databases">
        <authorList>
            <person name="Zhu J."/>
            <person name="Qi W."/>
            <person name="Song R."/>
        </authorList>
    </citation>
    <scope>NUCLEOTIDE SEQUENCE [LARGE SCALE GENOMIC DNA]</scope>
</reference>
<accession>A0A0G4ELG4</accession>
<name>A0A0G4ELG4_VITBC</name>
<dbReference type="Proteomes" id="UP000041254">
    <property type="component" value="Unassembled WGS sequence"/>
</dbReference>
<organism evidence="3 4">
    <name type="scientific">Vitrella brassicaformis (strain CCMP3155)</name>
    <dbReference type="NCBI Taxonomy" id="1169540"/>
    <lineage>
        <taxon>Eukaryota</taxon>
        <taxon>Sar</taxon>
        <taxon>Alveolata</taxon>
        <taxon>Colpodellida</taxon>
        <taxon>Vitrellaceae</taxon>
        <taxon>Vitrella</taxon>
    </lineage>
</organism>
<proteinExistence type="predicted"/>
<evidence type="ECO:0000313" key="3">
    <source>
        <dbReference type="EMBL" id="CEL98016.1"/>
    </source>
</evidence>
<gene>
    <name evidence="3" type="ORF">Vbra_7793</name>
</gene>
<feature type="domain" description="RNA-editing substrate-binding complex 6 protein" evidence="2">
    <location>
        <begin position="100"/>
        <end position="217"/>
    </location>
</feature>
<dbReference type="InParanoid" id="A0A0G4ELG4"/>
<feature type="region of interest" description="Disordered" evidence="1">
    <location>
        <begin position="494"/>
        <end position="516"/>
    </location>
</feature>
<dbReference type="PhylomeDB" id="A0A0G4ELG4"/>
<dbReference type="OrthoDB" id="332519at2759"/>
<keyword evidence="4" id="KW-1185">Reference proteome</keyword>
<feature type="compositionally biased region" description="Basic and acidic residues" evidence="1">
    <location>
        <begin position="582"/>
        <end position="598"/>
    </location>
</feature>
<feature type="region of interest" description="Disordered" evidence="1">
    <location>
        <begin position="580"/>
        <end position="633"/>
    </location>
</feature>
<feature type="compositionally biased region" description="Acidic residues" evidence="1">
    <location>
        <begin position="599"/>
        <end position="620"/>
    </location>
</feature>
<protein>
    <recommendedName>
        <fullName evidence="2">RNA-editing substrate-binding complex 6 protein domain-containing protein</fullName>
    </recommendedName>
</protein>
<dbReference type="Pfam" id="PF26188">
    <property type="entry name" value="RESC6"/>
    <property type="match status" value="1"/>
</dbReference>